<feature type="transmembrane region" description="Helical" evidence="7">
    <location>
        <begin position="42"/>
        <end position="63"/>
    </location>
</feature>
<comment type="caution">
    <text evidence="9">The sequence shown here is derived from an EMBL/GenBank/DDBJ whole genome shotgun (WGS) entry which is preliminary data.</text>
</comment>
<comment type="subcellular location">
    <subcellularLocation>
        <location evidence="1 7">Cell membrane</location>
        <topology evidence="1 7">Multi-pass membrane protein</topology>
    </subcellularLocation>
</comment>
<dbReference type="OrthoDB" id="9783218at2"/>
<name>A0A833HMJ1_9FIRM</name>
<keyword evidence="10" id="KW-1185">Reference proteome</keyword>
<keyword evidence="4 7" id="KW-0812">Transmembrane</keyword>
<dbReference type="Gene3D" id="1.10.3720.10">
    <property type="entry name" value="MetI-like"/>
    <property type="match status" value="1"/>
</dbReference>
<comment type="similarity">
    <text evidence="7">Belongs to the binding-protein-dependent transport system permease family.</text>
</comment>
<dbReference type="InterPro" id="IPR000515">
    <property type="entry name" value="MetI-like"/>
</dbReference>
<dbReference type="PANTHER" id="PTHR43386:SF22">
    <property type="entry name" value="OLIGOPEPTIDE TRANSPORT SYSTEM PERMEASE PROTEIN OPPC"/>
    <property type="match status" value="1"/>
</dbReference>
<evidence type="ECO:0000256" key="7">
    <source>
        <dbReference type="RuleBase" id="RU363032"/>
    </source>
</evidence>
<dbReference type="GO" id="GO:0055085">
    <property type="term" value="P:transmembrane transport"/>
    <property type="evidence" value="ECO:0007669"/>
    <property type="project" value="InterPro"/>
</dbReference>
<dbReference type="InterPro" id="IPR035906">
    <property type="entry name" value="MetI-like_sf"/>
</dbReference>
<gene>
    <name evidence="9" type="ORF">F8153_11515</name>
</gene>
<dbReference type="Pfam" id="PF00528">
    <property type="entry name" value="BPD_transp_1"/>
    <property type="match status" value="1"/>
</dbReference>
<dbReference type="EMBL" id="WBZB01000040">
    <property type="protein sequence ID" value="KAB3527604.1"/>
    <property type="molecule type" value="Genomic_DNA"/>
</dbReference>
<feature type="transmembrane region" description="Helical" evidence="7">
    <location>
        <begin position="365"/>
        <end position="387"/>
    </location>
</feature>
<dbReference type="PANTHER" id="PTHR43386">
    <property type="entry name" value="OLIGOPEPTIDE TRANSPORT SYSTEM PERMEASE PROTEIN APPC"/>
    <property type="match status" value="1"/>
</dbReference>
<proteinExistence type="inferred from homology"/>
<dbReference type="RefSeq" id="WP_151866499.1">
    <property type="nucleotide sequence ID" value="NZ_WBZB01000040.1"/>
</dbReference>
<feature type="transmembrane region" description="Helical" evidence="7">
    <location>
        <begin position="236"/>
        <end position="255"/>
    </location>
</feature>
<keyword evidence="6 7" id="KW-0472">Membrane</keyword>
<reference evidence="9 10" key="1">
    <citation type="submission" date="2019-10" db="EMBL/GenBank/DDBJ databases">
        <title>Alkaliphilus serpentinus sp. nov. and Alkaliphilus pronyensis sp. nov., two novel anaerobic alkaliphilic species isolated from the serpentinized-hosted hydrothermal field of the Prony Bay (New Caledonia).</title>
        <authorList>
            <person name="Postec A."/>
        </authorList>
    </citation>
    <scope>NUCLEOTIDE SEQUENCE [LARGE SCALE GENOMIC DNA]</scope>
    <source>
        <strain evidence="9 10">LacT</strain>
    </source>
</reference>
<evidence type="ECO:0000256" key="3">
    <source>
        <dbReference type="ARBA" id="ARBA00022475"/>
    </source>
</evidence>
<protein>
    <submittedName>
        <fullName evidence="9">ABC transporter permease</fullName>
    </submittedName>
</protein>
<evidence type="ECO:0000256" key="2">
    <source>
        <dbReference type="ARBA" id="ARBA00022448"/>
    </source>
</evidence>
<evidence type="ECO:0000256" key="5">
    <source>
        <dbReference type="ARBA" id="ARBA00022989"/>
    </source>
</evidence>
<dbReference type="SUPFAM" id="SSF161098">
    <property type="entry name" value="MetI-like"/>
    <property type="match status" value="1"/>
</dbReference>
<dbReference type="Proteomes" id="UP000465601">
    <property type="component" value="Unassembled WGS sequence"/>
</dbReference>
<keyword evidence="2 7" id="KW-0813">Transport</keyword>
<evidence type="ECO:0000256" key="6">
    <source>
        <dbReference type="ARBA" id="ARBA00023136"/>
    </source>
</evidence>
<accession>A0A833HMJ1</accession>
<dbReference type="CDD" id="cd06261">
    <property type="entry name" value="TM_PBP2"/>
    <property type="match status" value="1"/>
</dbReference>
<keyword evidence="3" id="KW-1003">Cell membrane</keyword>
<evidence type="ECO:0000313" key="9">
    <source>
        <dbReference type="EMBL" id="KAB3527604.1"/>
    </source>
</evidence>
<feature type="transmembrane region" description="Helical" evidence="7">
    <location>
        <begin position="199"/>
        <end position="224"/>
    </location>
</feature>
<evidence type="ECO:0000256" key="4">
    <source>
        <dbReference type="ARBA" id="ARBA00022692"/>
    </source>
</evidence>
<feature type="transmembrane region" description="Helical" evidence="7">
    <location>
        <begin position="319"/>
        <end position="345"/>
    </location>
</feature>
<organism evidence="9 10">
    <name type="scientific">Alkaliphilus serpentinus</name>
    <dbReference type="NCBI Taxonomy" id="1482731"/>
    <lineage>
        <taxon>Bacteria</taxon>
        <taxon>Bacillati</taxon>
        <taxon>Bacillota</taxon>
        <taxon>Clostridia</taxon>
        <taxon>Peptostreptococcales</taxon>
        <taxon>Natronincolaceae</taxon>
        <taxon>Alkaliphilus</taxon>
    </lineage>
</organism>
<dbReference type="PROSITE" id="PS50928">
    <property type="entry name" value="ABC_TM1"/>
    <property type="match status" value="1"/>
</dbReference>
<keyword evidence="5 7" id="KW-1133">Transmembrane helix</keyword>
<dbReference type="InterPro" id="IPR050366">
    <property type="entry name" value="BP-dependent_transpt_permease"/>
</dbReference>
<evidence type="ECO:0000313" key="10">
    <source>
        <dbReference type="Proteomes" id="UP000465601"/>
    </source>
</evidence>
<dbReference type="GO" id="GO:0005886">
    <property type="term" value="C:plasma membrane"/>
    <property type="evidence" value="ECO:0007669"/>
    <property type="project" value="UniProtKB-SubCell"/>
</dbReference>
<dbReference type="Pfam" id="PF12911">
    <property type="entry name" value="OppC_N"/>
    <property type="match status" value="1"/>
</dbReference>
<evidence type="ECO:0000259" key="8">
    <source>
        <dbReference type="PROSITE" id="PS50928"/>
    </source>
</evidence>
<evidence type="ECO:0000256" key="1">
    <source>
        <dbReference type="ARBA" id="ARBA00004651"/>
    </source>
</evidence>
<sequence length="401" mass="45579">MLKSKNEDKFVFTEINIVDSETTRLSLTYWQDAWRRLKKNKLSMFGIFMIFLIICFGVIGPFFTSYSYSDQINKYKNLPPFLQLYKLDDTYLYLSKDYNMFQVAEDGQLIDRLELDKKRRDVINKIYYYKLGEEDIKLDFSYNTLPTKQGYDYDFTIEYKGKTVTSAEAWDKKLNKEFPFGTDELGRDLLTRVMYGARISLLIALIATIVVLCIGVIYGSISGYTGGRADEIMMRLVDIINSVPLVLYVILLMVWFRDGGLNNIILALGSVYWVQMARLVRGQMLALKEQEYILAARVMGVSKLRIIFKHLIPNAMGPIIVSTAMMIPAAIFTEAFLGFIGLGVSAPQASWGTLANSALPGLTSYPYQLFFPALAIAITMLALNFIGDGLRDALDPRLRKG</sequence>
<dbReference type="InterPro" id="IPR025966">
    <property type="entry name" value="OppC_N"/>
</dbReference>
<dbReference type="AlphaFoldDB" id="A0A833HMJ1"/>
<feature type="domain" description="ABC transmembrane type-1" evidence="8">
    <location>
        <begin position="197"/>
        <end position="387"/>
    </location>
</feature>